<dbReference type="SUPFAM" id="SSF81383">
    <property type="entry name" value="F-box domain"/>
    <property type="match status" value="1"/>
</dbReference>
<gene>
    <name evidence="2" type="ORF">CASFOL_013024</name>
</gene>
<evidence type="ECO:0000313" key="2">
    <source>
        <dbReference type="EMBL" id="KAL3642209.1"/>
    </source>
</evidence>
<dbReference type="InterPro" id="IPR053781">
    <property type="entry name" value="F-box_AtFBL13-like"/>
</dbReference>
<dbReference type="PROSITE" id="PS50181">
    <property type="entry name" value="FBOX"/>
    <property type="match status" value="1"/>
</dbReference>
<dbReference type="InterPro" id="IPR001810">
    <property type="entry name" value="F-box_dom"/>
</dbReference>
<comment type="caution">
    <text evidence="2">The sequence shown here is derived from an EMBL/GenBank/DDBJ whole genome shotgun (WGS) entry which is preliminary data.</text>
</comment>
<organism evidence="2 3">
    <name type="scientific">Castilleja foliolosa</name>
    <dbReference type="NCBI Taxonomy" id="1961234"/>
    <lineage>
        <taxon>Eukaryota</taxon>
        <taxon>Viridiplantae</taxon>
        <taxon>Streptophyta</taxon>
        <taxon>Embryophyta</taxon>
        <taxon>Tracheophyta</taxon>
        <taxon>Spermatophyta</taxon>
        <taxon>Magnoliopsida</taxon>
        <taxon>eudicotyledons</taxon>
        <taxon>Gunneridae</taxon>
        <taxon>Pentapetalae</taxon>
        <taxon>asterids</taxon>
        <taxon>lamiids</taxon>
        <taxon>Lamiales</taxon>
        <taxon>Orobanchaceae</taxon>
        <taxon>Pedicularideae</taxon>
        <taxon>Castillejinae</taxon>
        <taxon>Castilleja</taxon>
    </lineage>
</organism>
<reference evidence="3" key="1">
    <citation type="journal article" date="2024" name="IScience">
        <title>Strigolactones Initiate the Formation of Haustorium-like Structures in Castilleja.</title>
        <authorList>
            <person name="Buerger M."/>
            <person name="Peterson D."/>
            <person name="Chory J."/>
        </authorList>
    </citation>
    <scope>NUCLEOTIDE SEQUENCE [LARGE SCALE GENOMIC DNA]</scope>
</reference>
<keyword evidence="3" id="KW-1185">Reference proteome</keyword>
<dbReference type="PANTHER" id="PTHR34145:SF28">
    <property type="entry name" value="F-BOX DOMAIN-CONTAINING PROTEIN"/>
    <property type="match status" value="1"/>
</dbReference>
<protein>
    <recommendedName>
        <fullName evidence="1">F-box domain-containing protein</fullName>
    </recommendedName>
</protein>
<proteinExistence type="predicted"/>
<dbReference type="SUPFAM" id="SSF52058">
    <property type="entry name" value="L domain-like"/>
    <property type="match status" value="1"/>
</dbReference>
<evidence type="ECO:0000259" key="1">
    <source>
        <dbReference type="PROSITE" id="PS50181"/>
    </source>
</evidence>
<dbReference type="Pfam" id="PF00646">
    <property type="entry name" value="F-box"/>
    <property type="match status" value="1"/>
</dbReference>
<evidence type="ECO:0000313" key="3">
    <source>
        <dbReference type="Proteomes" id="UP001632038"/>
    </source>
</evidence>
<dbReference type="Proteomes" id="UP001632038">
    <property type="component" value="Unassembled WGS sequence"/>
</dbReference>
<dbReference type="CDD" id="cd22160">
    <property type="entry name" value="F-box_AtFBL13-like"/>
    <property type="match status" value="1"/>
</dbReference>
<dbReference type="Gene3D" id="3.80.10.10">
    <property type="entry name" value="Ribonuclease Inhibitor"/>
    <property type="match status" value="1"/>
</dbReference>
<dbReference type="InterPro" id="IPR053772">
    <property type="entry name" value="At1g61320/At1g61330-like"/>
</dbReference>
<dbReference type="Pfam" id="PF24758">
    <property type="entry name" value="LRR_At5g56370"/>
    <property type="match status" value="1"/>
</dbReference>
<dbReference type="EMBL" id="JAVIJP010000016">
    <property type="protein sequence ID" value="KAL3642209.1"/>
    <property type="molecule type" value="Genomic_DNA"/>
</dbReference>
<dbReference type="InterPro" id="IPR032675">
    <property type="entry name" value="LRR_dom_sf"/>
</dbReference>
<dbReference type="InterPro" id="IPR055411">
    <property type="entry name" value="LRR_FXL15/At3g58940/PEG3-like"/>
</dbReference>
<dbReference type="AlphaFoldDB" id="A0ABD3DK28"/>
<dbReference type="InterPro" id="IPR036047">
    <property type="entry name" value="F-box-like_dom_sf"/>
</dbReference>
<name>A0ABD3DK28_9LAMI</name>
<feature type="domain" description="F-box" evidence="1">
    <location>
        <begin position="2"/>
        <end position="48"/>
    </location>
</feature>
<sequence>MADRISNLPQHILHHILCLLPQENVVQTSVLSKSWRYLGSTRPKFELRRSPYQPFKHTDLTALDKILQRYHDQNLSIHQFIIDIKHNPLDFKTISLLEKWVPIVVTYMGAKTLSLSLHLANAFVVPSAVLRAEFLEELYLSHCHLKPVDFTEKLSLKRLQKLSLVLVSVKEETFEKIMSSCPLLEYLVMQMCYRLRTNKVNNNDINKNLKRFESPHNSWDHGDCSIGIDYVKVDVCPNWFNKPNLYFTNLKSLYLMNMCLWAIKSFDSSKFPCLEDLTIEDCYGFEEFKLSSCSIKRLAIIYPGEAIKATIDAPNILYFKYKGVYLQSSFFFTTTSHEWESYIHLCAFLAHLDDRGCSPSWLYGIDELVKGFRQSKISMHISESFKDRNMKEIVLLDISSFEQLAVVEKLTIDNATSMCLRAIMQCLFRIIRPTYIVERVYKYDDEDIRQHIELLRKKVVAWREIGTHFWQHDLEDVIMEGARPMLPENRHYYPKQVEIGFRLKWRETEMSPNSNI</sequence>
<dbReference type="PANTHER" id="PTHR34145">
    <property type="entry name" value="OS02G0105600 PROTEIN"/>
    <property type="match status" value="1"/>
</dbReference>
<dbReference type="Gene3D" id="1.20.1280.50">
    <property type="match status" value="1"/>
</dbReference>
<accession>A0ABD3DK28</accession>